<dbReference type="EMBL" id="CACRXK020001368">
    <property type="protein sequence ID" value="CAB3988716.1"/>
    <property type="molecule type" value="Genomic_DNA"/>
</dbReference>
<name>A0A7D9HPA4_PARCT</name>
<accession>A0A7D9HPA4</accession>
<evidence type="ECO:0000256" key="1">
    <source>
        <dbReference type="SAM" id="MobiDB-lite"/>
    </source>
</evidence>
<feature type="compositionally biased region" description="Low complexity" evidence="1">
    <location>
        <begin position="33"/>
        <end position="44"/>
    </location>
</feature>
<dbReference type="AlphaFoldDB" id="A0A7D9HPA4"/>
<evidence type="ECO:0000313" key="2">
    <source>
        <dbReference type="EMBL" id="CAB3988716.1"/>
    </source>
</evidence>
<comment type="caution">
    <text evidence="2">The sequence shown here is derived from an EMBL/GenBank/DDBJ whole genome shotgun (WGS) entry which is preliminary data.</text>
</comment>
<dbReference type="OrthoDB" id="5989194at2759"/>
<feature type="region of interest" description="Disordered" evidence="1">
    <location>
        <begin position="121"/>
        <end position="142"/>
    </location>
</feature>
<organism evidence="2 3">
    <name type="scientific">Paramuricea clavata</name>
    <name type="common">Red gorgonian</name>
    <name type="synonym">Violescent sea-whip</name>
    <dbReference type="NCBI Taxonomy" id="317549"/>
    <lineage>
        <taxon>Eukaryota</taxon>
        <taxon>Metazoa</taxon>
        <taxon>Cnidaria</taxon>
        <taxon>Anthozoa</taxon>
        <taxon>Octocorallia</taxon>
        <taxon>Malacalcyonacea</taxon>
        <taxon>Plexauridae</taxon>
        <taxon>Paramuricea</taxon>
    </lineage>
</organism>
<reference evidence="2" key="1">
    <citation type="submission" date="2020-04" db="EMBL/GenBank/DDBJ databases">
        <authorList>
            <person name="Alioto T."/>
            <person name="Alioto T."/>
            <person name="Gomez Garrido J."/>
        </authorList>
    </citation>
    <scope>NUCLEOTIDE SEQUENCE</scope>
    <source>
        <strain evidence="2">A484AB</strain>
    </source>
</reference>
<protein>
    <submittedName>
        <fullName evidence="2">PREDICTED: uncharacterized protein LOC107357656</fullName>
    </submittedName>
</protein>
<dbReference type="PANTHER" id="PTHR47331">
    <property type="entry name" value="PHD-TYPE DOMAIN-CONTAINING PROTEIN"/>
    <property type="match status" value="1"/>
</dbReference>
<dbReference type="Proteomes" id="UP001152795">
    <property type="component" value="Unassembled WGS sequence"/>
</dbReference>
<dbReference type="Gene3D" id="4.10.60.10">
    <property type="entry name" value="Zinc finger, CCHC-type"/>
    <property type="match status" value="1"/>
</dbReference>
<keyword evidence="3" id="KW-1185">Reference proteome</keyword>
<gene>
    <name evidence="2" type="ORF">PACLA_8A000081</name>
</gene>
<dbReference type="Pfam" id="PF03564">
    <property type="entry name" value="DUF1759"/>
    <property type="match status" value="1"/>
</dbReference>
<sequence length="894" mass="101492">MKLAGDAIAKSISKYNEEKKEDILANGSKSLGRSGKTVSRISSSSSARRMKAIAEVAAAERQAEYDLLIAEKEIARRQFEADEERRKTEAKARYDHEIAVLKAKKLTAVANAKLTAIEQSIQQEEGKSVAQSDVELSEGDGKLNNSERTSAWVYDQRHEAIRHRKGPEQDETIQLDRDVIFGRKSKAADNYIVPQLKDDFLGKNGTEREAEILPVQQSMEAIAATNQQLAASLVRQSLPKCHPDTFSGDVTMFHPWKNSFEAMIRDADISPEQEINYLHKYTKGAPQNLVDNFRKRQHNNPHKLLKEVWVELERRFGNSAAISHALLGRLRDAAKFEDKDKKKLQEFADLCADVDYQIGQLPGLRCLNYANVIQPILRKLPASLRTKWEKQVVDYALENYDAYPTFHIFATLVERQARIKNHPNVVIKDVQRNERKKSSFGNPFEEDTVLKGDVEMENTGNPNQKHCSFHDSKGHTLIECKVFEKKTLQEKIEWLKKSGLCFRCLEDKHLARNCKATIKCKKCDSDRHLVLLHRDKRENVDNKNDGEEVGATCTKLCDSKRGGLSCSKIVLMDISLQDKPDQIHRVYALVDEQSNASMITPDLANKLGINSKKEKYFLSTCSVSKEVKYGRRVPGVIATSVDGKSSKLPTLIECNHIPQDKREIPTPELVSRFPHLQELAKEIPPFDSKAEISILIGRDAPELLKVREFRNGPRGAPWAQKLSIGWTVCGQVCLDRLDGAVHVSTHRTTIFTKRALDGKYENGSDCQHSTHGNVIRHEFTQCPNKFVLKEEFQGPETVQDIFHTTAYDNEPTLSVDDRRFLEIMAKGIHKNELGNWEMPLPFRSPDVCLPDNREQAVSRLNNLLRSFARRPQLKKDYFEFMNKLLARGHAVPAS</sequence>
<dbReference type="PANTHER" id="PTHR47331:SF6">
    <property type="entry name" value="DOUBLECORTIN DOMAIN-CONTAINING PROTEIN"/>
    <property type="match status" value="1"/>
</dbReference>
<proteinExistence type="predicted"/>
<evidence type="ECO:0000313" key="3">
    <source>
        <dbReference type="Proteomes" id="UP001152795"/>
    </source>
</evidence>
<dbReference type="InterPro" id="IPR005312">
    <property type="entry name" value="DUF1759"/>
</dbReference>
<feature type="region of interest" description="Disordered" evidence="1">
    <location>
        <begin position="25"/>
        <end position="44"/>
    </location>
</feature>